<dbReference type="EMBL" id="VOIH02000004">
    <property type="protein sequence ID" value="KAF3449110.1"/>
    <property type="molecule type" value="Genomic_DNA"/>
</dbReference>
<accession>A0A8K0HB66</accession>
<keyword evidence="2" id="KW-1185">Reference proteome</keyword>
<protein>
    <recommendedName>
        <fullName evidence="3">Zinc knuckle CX2CX4HX4C domain-containing protein</fullName>
    </recommendedName>
</protein>
<comment type="caution">
    <text evidence="1">The sequence shown here is derived from an EMBL/GenBank/DDBJ whole genome shotgun (WGS) entry which is preliminary data.</text>
</comment>
<evidence type="ECO:0008006" key="3">
    <source>
        <dbReference type="Google" id="ProtNLM"/>
    </source>
</evidence>
<dbReference type="AlphaFoldDB" id="A0A8K0HB66"/>
<name>A0A8K0HB66_9ROSA</name>
<evidence type="ECO:0000313" key="1">
    <source>
        <dbReference type="EMBL" id="KAF3449110.1"/>
    </source>
</evidence>
<gene>
    <name evidence="1" type="ORF">FNV43_RR09834</name>
</gene>
<sequence>MVTKCIEEIYDALAECLLPTAAVTSNPNLKHIVGLAGPPVAVKPPDVVVFPMDGFHLYCSQLDAMERRMLEGEGSVYVPSFDHGAGDPVEDDIYISLHKQTVKALREIGKKLGKKDWDFGKDPCGGDGNWAREYGTKGFEISVMCSVADLSSKPDVEQVELKQVDCVSVQTAAGLGLKLVDPSRVTETPSIQIREARDVMNLWTVLLDWIKFAELVGMAFDLAWETGGSFPSSHSLDYLKTNLVSVAWRSTVVSGNTAGANEAASMGIPKKMSGAAYTISTTMSGAAYTISTTNQNVLTCKGNFGYFARVVIDVDLAGFNPETLLLKTDDSCIDVQLYYESFLEFCSNCHNIGHSVDRCNTVYRWVPQADHAVRDNTKGKGVQTIPSDIGVVHRSSIVAVSNDTIDDLDDELPVQECGVL</sequence>
<dbReference type="Proteomes" id="UP000796880">
    <property type="component" value="Unassembled WGS sequence"/>
</dbReference>
<evidence type="ECO:0000313" key="2">
    <source>
        <dbReference type="Proteomes" id="UP000796880"/>
    </source>
</evidence>
<organism evidence="1 2">
    <name type="scientific">Rhamnella rubrinervis</name>
    <dbReference type="NCBI Taxonomy" id="2594499"/>
    <lineage>
        <taxon>Eukaryota</taxon>
        <taxon>Viridiplantae</taxon>
        <taxon>Streptophyta</taxon>
        <taxon>Embryophyta</taxon>
        <taxon>Tracheophyta</taxon>
        <taxon>Spermatophyta</taxon>
        <taxon>Magnoliopsida</taxon>
        <taxon>eudicotyledons</taxon>
        <taxon>Gunneridae</taxon>
        <taxon>Pentapetalae</taxon>
        <taxon>rosids</taxon>
        <taxon>fabids</taxon>
        <taxon>Rosales</taxon>
        <taxon>Rhamnaceae</taxon>
        <taxon>rhamnoid group</taxon>
        <taxon>Rhamneae</taxon>
        <taxon>Rhamnella</taxon>
    </lineage>
</organism>
<reference evidence="1" key="1">
    <citation type="submission" date="2020-03" db="EMBL/GenBank/DDBJ databases">
        <title>A high-quality chromosome-level genome assembly of a woody plant with both climbing and erect habits, Rhamnella rubrinervis.</title>
        <authorList>
            <person name="Lu Z."/>
            <person name="Yang Y."/>
            <person name="Zhu X."/>
            <person name="Sun Y."/>
        </authorList>
    </citation>
    <scope>NUCLEOTIDE SEQUENCE</scope>
    <source>
        <strain evidence="1">BYM</strain>
        <tissue evidence="1">Leaf</tissue>
    </source>
</reference>
<proteinExistence type="predicted"/>
<dbReference type="OrthoDB" id="1924068at2759"/>